<keyword evidence="7 9" id="KW-0472">Membrane</keyword>
<dbReference type="Gene3D" id="3.30.2090.10">
    <property type="entry name" value="Multidrug efflux transporter AcrB TolC docking domain, DN and DC subdomains"/>
    <property type="match status" value="2"/>
</dbReference>
<feature type="transmembrane region" description="Helical" evidence="9">
    <location>
        <begin position="391"/>
        <end position="411"/>
    </location>
</feature>
<feature type="transmembrane region" description="Helical" evidence="9">
    <location>
        <begin position="463"/>
        <end position="485"/>
    </location>
</feature>
<evidence type="ECO:0000313" key="11">
    <source>
        <dbReference type="Proteomes" id="UP000183471"/>
    </source>
</evidence>
<feature type="transmembrane region" description="Helical" evidence="9">
    <location>
        <begin position="922"/>
        <end position="943"/>
    </location>
</feature>
<feature type="transmembrane region" description="Helical" evidence="9">
    <location>
        <begin position="994"/>
        <end position="1015"/>
    </location>
</feature>
<dbReference type="PRINTS" id="PR00702">
    <property type="entry name" value="ACRIFLAVINRP"/>
</dbReference>
<keyword evidence="5 9" id="KW-0812">Transmembrane</keyword>
<evidence type="ECO:0000256" key="3">
    <source>
        <dbReference type="ARBA" id="ARBA00022448"/>
    </source>
</evidence>
<name>A0ABY0TFQ2_9PROT</name>
<comment type="caution">
    <text evidence="10">The sequence shown here is derived from an EMBL/GenBank/DDBJ whole genome shotgun (WGS) entry which is preliminary data.</text>
</comment>
<organism evidence="10 11">
    <name type="scientific">Nitrosospira multiformis</name>
    <dbReference type="NCBI Taxonomy" id="1231"/>
    <lineage>
        <taxon>Bacteria</taxon>
        <taxon>Pseudomonadati</taxon>
        <taxon>Pseudomonadota</taxon>
        <taxon>Betaproteobacteria</taxon>
        <taxon>Nitrosomonadales</taxon>
        <taxon>Nitrosomonadaceae</taxon>
        <taxon>Nitrosospira</taxon>
    </lineage>
</organism>
<feature type="region of interest" description="Disordered" evidence="8">
    <location>
        <begin position="627"/>
        <end position="651"/>
    </location>
</feature>
<keyword evidence="4" id="KW-1003">Cell membrane</keyword>
<evidence type="ECO:0000256" key="5">
    <source>
        <dbReference type="ARBA" id="ARBA00022692"/>
    </source>
</evidence>
<dbReference type="InterPro" id="IPR001036">
    <property type="entry name" value="Acrflvin-R"/>
</dbReference>
<feature type="compositionally biased region" description="Basic and acidic residues" evidence="8">
    <location>
        <begin position="1071"/>
        <end position="1082"/>
    </location>
</feature>
<feature type="transmembrane region" description="Helical" evidence="9">
    <location>
        <begin position="955"/>
        <end position="974"/>
    </location>
</feature>
<accession>A0ABY0TFQ2</accession>
<dbReference type="PANTHER" id="PTHR32063:SF24">
    <property type="entry name" value="CATION EFFLUX SYSTEM (ACRB_ACRD_ACRF FAMILY)"/>
    <property type="match status" value="1"/>
</dbReference>
<feature type="transmembrane region" description="Helical" evidence="9">
    <location>
        <begin position="364"/>
        <end position="384"/>
    </location>
</feature>
<comment type="similarity">
    <text evidence="2">Belongs to the resistance-nodulation-cell division (RND) (TC 2.A.6) family.</text>
</comment>
<evidence type="ECO:0000256" key="7">
    <source>
        <dbReference type="ARBA" id="ARBA00023136"/>
    </source>
</evidence>
<evidence type="ECO:0000256" key="6">
    <source>
        <dbReference type="ARBA" id="ARBA00022989"/>
    </source>
</evidence>
<evidence type="ECO:0000256" key="1">
    <source>
        <dbReference type="ARBA" id="ARBA00004651"/>
    </source>
</evidence>
<dbReference type="InterPro" id="IPR027463">
    <property type="entry name" value="AcrB_DN_DC_subdom"/>
</dbReference>
<feature type="transmembrane region" description="Helical" evidence="9">
    <location>
        <begin position="497"/>
        <end position="520"/>
    </location>
</feature>
<dbReference type="InterPro" id="IPR004763">
    <property type="entry name" value="CusA-like"/>
</dbReference>
<feature type="region of interest" description="Disordered" evidence="8">
    <location>
        <begin position="1063"/>
        <end position="1083"/>
    </location>
</feature>
<gene>
    <name evidence="10" type="ORF">SAMN05216402_2052</name>
</gene>
<dbReference type="EMBL" id="FNKY01000001">
    <property type="protein sequence ID" value="SDQ73076.1"/>
    <property type="molecule type" value="Genomic_DNA"/>
</dbReference>
<feature type="transmembrane region" description="Helical" evidence="9">
    <location>
        <begin position="894"/>
        <end position="916"/>
    </location>
</feature>
<dbReference type="SUPFAM" id="SSF82866">
    <property type="entry name" value="Multidrug efflux transporter AcrB transmembrane domain"/>
    <property type="match status" value="2"/>
</dbReference>
<dbReference type="SUPFAM" id="SSF82714">
    <property type="entry name" value="Multidrug efflux transporter AcrB TolC docking domain, DN and DC subdomains"/>
    <property type="match status" value="2"/>
</dbReference>
<sequence>MACAQCVPLKELKLIELGRLMLASIVRLMLRHRLVVVVVSLALCAGGIFAAKNLSVDAFPDVTNIQVQVATVAVGRSPEEIERLVTVPVEIAMTGLPGLVEMRSLNKSGLSLITLVFTDKTDVFFARQLVMERLIEVSPRLIPGITPVLGPVSTGLGEVYQYTIDHPNDGQRALTVEELTERRTVQDWVVRPLLRSVQGVAEINTIGGYAKEYQVLVDPNRLRHYDLTLAAVDRAIASNNANSSGNILPLHAEQYLIRGVGLIRTLDDIRNIVLKELDGIPVYVRDVADVQFGGEVRQGAGIKGGYTESVTAMVMMLRGGNAKDIVGRVKEKVAEINERNLLPGGLQIVPFYDRTVMVDAALESVYRVLIEALVFVILVMIICLGNWRVSLVVCATLIITPLVTFMIMNYLEIPANLMSLGGLTIAIGLMVDPTVVVVENIFLRLSHATGDEPKSETIAKAAAEVGAPVIYGIIIIVLVFLPLMSLQGMEGKMFSPLAVTISIALLVALVVSVLLSPVLCDYALKGGSEEDTKIVSILKTLYLRLLYLALRNPKATAMVSVGSLLLAVGLYPFLGKSFIPIMQEGAVTPVIIRAPSISLDKAIELEMEATQLIAKVPGVVSVVSKLGRGDSPADPASQNESDPIASLDLEGSGRTQQEIEEDIRKALLVLPGVNIALSQPIAQRVDEMVTGVRSQVAVKIFGDDLEELRKLSEQVARIVKSTRGARDLRIERLSGQQELTIDIDRRAIARYGLNVADVNELIATAIGGKAVTQVFEGERRFTLLLRFPEQFRNDVESIRALLLRSRGSAGPEGIMARGGLLVPLSAVADIRVIDGPAIVSREYAKRRVVVGANVHDRDLGGFVAELQERTAKEIKLPSGYYFVWGGQFENMERAMATLAVIVPITFAAIFFLLFMLFGSVKLAALIFTALPFASVGGVVGLFITGEYLSVPASVGFIAVWGVAILNGVVLISFIKELREQGLSVADAVKTSCEARFRPVLITAAATILGLAPFLIASGLGSEVQKPLAIVVICGLITATVMTKVVVPMLYRYFDPLPDVADKDTATPPADVPDKDIAQETSHRPNLLARIRARFTRSSQAPGA</sequence>
<evidence type="ECO:0000313" key="10">
    <source>
        <dbReference type="EMBL" id="SDQ73076.1"/>
    </source>
</evidence>
<comment type="subcellular location">
    <subcellularLocation>
        <location evidence="1">Cell membrane</location>
        <topology evidence="1">Multi-pass membrane protein</topology>
    </subcellularLocation>
</comment>
<keyword evidence="11" id="KW-1185">Reference proteome</keyword>
<dbReference type="Gene3D" id="1.20.1640.10">
    <property type="entry name" value="Multidrug efflux transporter AcrB transmembrane domain"/>
    <property type="match status" value="2"/>
</dbReference>
<feature type="transmembrane region" description="Helical" evidence="9">
    <location>
        <begin position="417"/>
        <end position="442"/>
    </location>
</feature>
<feature type="transmembrane region" description="Helical" evidence="9">
    <location>
        <begin position="1027"/>
        <end position="1050"/>
    </location>
</feature>
<evidence type="ECO:0000256" key="8">
    <source>
        <dbReference type="SAM" id="MobiDB-lite"/>
    </source>
</evidence>
<dbReference type="Gene3D" id="3.30.70.1320">
    <property type="entry name" value="Multidrug efflux transporter AcrB pore domain like"/>
    <property type="match status" value="1"/>
</dbReference>
<dbReference type="SUPFAM" id="SSF82693">
    <property type="entry name" value="Multidrug efflux transporter AcrB pore domain, PN1, PN2, PC1 and PC2 subdomains"/>
    <property type="match status" value="2"/>
</dbReference>
<protein>
    <submittedName>
        <fullName evidence="10">Cobalt-zinc-cadmium resistance protein CzcA</fullName>
    </submittedName>
</protein>
<dbReference type="NCBIfam" id="TIGR00914">
    <property type="entry name" value="2A0601"/>
    <property type="match status" value="1"/>
</dbReference>
<dbReference type="Proteomes" id="UP000183471">
    <property type="component" value="Unassembled WGS sequence"/>
</dbReference>
<proteinExistence type="inferred from homology"/>
<dbReference type="Gene3D" id="3.30.70.1440">
    <property type="entry name" value="Multidrug efflux transporter AcrB pore domain"/>
    <property type="match status" value="1"/>
</dbReference>
<dbReference type="Gene3D" id="3.30.70.1430">
    <property type="entry name" value="Multidrug efflux transporter AcrB pore domain"/>
    <property type="match status" value="2"/>
</dbReference>
<dbReference type="Pfam" id="PF00873">
    <property type="entry name" value="ACR_tran"/>
    <property type="match status" value="1"/>
</dbReference>
<reference evidence="10 11" key="1">
    <citation type="submission" date="2016-10" db="EMBL/GenBank/DDBJ databases">
        <authorList>
            <person name="Varghese N."/>
            <person name="Submissions S."/>
        </authorList>
    </citation>
    <scope>NUCLEOTIDE SEQUENCE [LARGE SCALE GENOMIC DNA]</scope>
    <source>
        <strain evidence="10 11">Nl1</strain>
    </source>
</reference>
<evidence type="ECO:0000256" key="4">
    <source>
        <dbReference type="ARBA" id="ARBA00022475"/>
    </source>
</evidence>
<evidence type="ECO:0000256" key="9">
    <source>
        <dbReference type="SAM" id="Phobius"/>
    </source>
</evidence>
<evidence type="ECO:0000256" key="2">
    <source>
        <dbReference type="ARBA" id="ARBA00010942"/>
    </source>
</evidence>
<keyword evidence="6 9" id="KW-1133">Transmembrane helix</keyword>
<keyword evidence="3" id="KW-0813">Transport</keyword>
<dbReference type="PANTHER" id="PTHR32063">
    <property type="match status" value="1"/>
</dbReference>